<gene>
    <name evidence="1" type="ORF">HW270_03675</name>
</gene>
<keyword evidence="2" id="KW-1185">Reference proteome</keyword>
<dbReference type="EMBL" id="JABXYR010000001">
    <property type="protein sequence ID" value="NWO23181.1"/>
    <property type="molecule type" value="Genomic_DNA"/>
</dbReference>
<reference evidence="1 2" key="1">
    <citation type="submission" date="2020-06" db="EMBL/GenBank/DDBJ databases">
        <title>Mogibacterium timidum strain W9173 genomic sequence.</title>
        <authorList>
            <person name="Wade W.G."/>
            <person name="Johnston C.D."/>
            <person name="Chen T."/>
            <person name="Dewhirst F.E."/>
        </authorList>
    </citation>
    <scope>NUCLEOTIDE SEQUENCE [LARGE SCALE GENOMIC DNA]</scope>
    <source>
        <strain evidence="1 2">W9173</strain>
    </source>
</reference>
<accession>A0A7Y9B169</accession>
<protein>
    <submittedName>
        <fullName evidence="1">Uncharacterized protein</fullName>
    </submittedName>
</protein>
<sequence>MTSIMVAAISALGTGIGSLYGIRKSSCLTDYKIDKLTEEVRKHNDFASRIPVIEERLKVVNHRLDDLEKNK</sequence>
<comment type="caution">
    <text evidence="1">The sequence shown here is derived from an EMBL/GenBank/DDBJ whole genome shotgun (WGS) entry which is preliminary data.</text>
</comment>
<dbReference type="AlphaFoldDB" id="A0A7Y9B169"/>
<proteinExistence type="predicted"/>
<dbReference type="Proteomes" id="UP000526307">
    <property type="component" value="Unassembled WGS sequence"/>
</dbReference>
<evidence type="ECO:0000313" key="1">
    <source>
        <dbReference type="EMBL" id="NWO23181.1"/>
    </source>
</evidence>
<evidence type="ECO:0000313" key="2">
    <source>
        <dbReference type="Proteomes" id="UP000526307"/>
    </source>
</evidence>
<organism evidence="1 2">
    <name type="scientific">Mogibacterium timidum</name>
    <dbReference type="NCBI Taxonomy" id="35519"/>
    <lineage>
        <taxon>Bacteria</taxon>
        <taxon>Bacillati</taxon>
        <taxon>Bacillota</taxon>
        <taxon>Clostridia</taxon>
        <taxon>Peptostreptococcales</taxon>
        <taxon>Anaerovoracaceae</taxon>
        <taxon>Mogibacterium</taxon>
    </lineage>
</organism>
<name>A0A7Y9B169_9FIRM</name>